<sequence length="625" mass="69482">MADTNSASDTHVLLQSMLQRLRLQPRPASNSTHTQDEGQYNATLIEQTGSAGESPPQTPPMYNLDFSMDSNFIVTNLAGPLSPGSTGVTTSLSQEIAKGIDVHTPGMSPTPKQRTLSWGFMSNHTVSGGNSDVRTSADDGVMPEQVKKQKFSLTKMSDGSVQTESNIQGQGVGQKRWTQKVKEKWKERHKSIPRRERDDRERQEQSKVANRIRSPIPIQTVPNENNTTTAFNEEVSVQSQPISNGPVESIPSPLDHMSETLFSPGSFNLMEEIFTGQEWAKFLPYSTSSQSASSSIPQDQRMGLTSSISQSSQNEQTMLSHWNYREATGLNLGMTQSKMNSGSFHNMDTTGYMFNQRKTSDFGMPPMSELHNGQYGLSDSGSNHVESMDLHVSTLGNNYTIKEQAHIYPYKQSNPIQLNVNQTLSSEQSANQSQATEITHNHPGSVREVLPLLDLSYLQSKDNSSLKKQVSLSRKRGHSTERRGSNEWRSETGEIHEWRHNSSPSDPAPSLSPASSISSLQHSISQDSESSVSTETVIKKRKVENKRHVRFAEEVTFVPPLVLSDDDSDADDEDYCHNGNEGNDDGGEESPSRPSVPRWIGALRSKANRKPKLKLPRRTKKYRFV</sequence>
<dbReference type="EMBL" id="CM040460">
    <property type="protein sequence ID" value="MCI4379702.1"/>
    <property type="molecule type" value="Genomic_DNA"/>
</dbReference>
<accession>A0ACC5WKX2</accession>
<reference evidence="1 2" key="1">
    <citation type="journal article" date="2022" name="bioRxiv">
        <title>An ancient truncated duplication of the anti-Mullerian hormone receptor type 2 gene is a potential conserved master sex determinant in the Pangasiidae catfish family.</title>
        <authorList>
            <person name="Wen M."/>
            <person name="Pan Q."/>
            <person name="Jouanno E."/>
            <person name="Montfort J."/>
            <person name="Zahm M."/>
            <person name="Cabau C."/>
            <person name="Klopp C."/>
            <person name="Iampietro C."/>
            <person name="Roques C."/>
            <person name="Bouchez O."/>
            <person name="Castinel A."/>
            <person name="Donnadieu C."/>
            <person name="Parrinello H."/>
            <person name="Poncet C."/>
            <person name="Belmonte E."/>
            <person name="Gautier V."/>
            <person name="Avarre J.-C."/>
            <person name="Dugue R."/>
            <person name="Gustiano R."/>
            <person name="Ha T.T.T."/>
            <person name="Campet M."/>
            <person name="Sriphairoj K."/>
            <person name="Ribolli J."/>
            <person name="de Almeida F.L."/>
            <person name="Desvignes T."/>
            <person name="Postlethwait J.H."/>
            <person name="Bucao C.F."/>
            <person name="Robinson-Rechavi M."/>
            <person name="Bobe J."/>
            <person name="Herpin A."/>
            <person name="Guiguen Y."/>
        </authorList>
    </citation>
    <scope>NUCLEOTIDE SEQUENCE [LARGE SCALE GENOMIC DNA]</scope>
    <source>
        <strain evidence="1">YG-Dec2019</strain>
    </source>
</reference>
<evidence type="ECO:0000313" key="1">
    <source>
        <dbReference type="EMBL" id="MCI4379702.1"/>
    </source>
</evidence>
<gene>
    <name evidence="1" type="ORF">PGIGA_G00231200</name>
</gene>
<proteinExistence type="predicted"/>
<keyword evidence="2" id="KW-1185">Reference proteome</keyword>
<organism evidence="1 2">
    <name type="scientific">Pangasianodon gigas</name>
    <name type="common">Mekong giant catfish</name>
    <name type="synonym">Pangasius gigas</name>
    <dbReference type="NCBI Taxonomy" id="30993"/>
    <lineage>
        <taxon>Eukaryota</taxon>
        <taxon>Metazoa</taxon>
        <taxon>Chordata</taxon>
        <taxon>Craniata</taxon>
        <taxon>Vertebrata</taxon>
        <taxon>Euteleostomi</taxon>
        <taxon>Actinopterygii</taxon>
        <taxon>Neopterygii</taxon>
        <taxon>Teleostei</taxon>
        <taxon>Ostariophysi</taxon>
        <taxon>Siluriformes</taxon>
        <taxon>Pangasiidae</taxon>
        <taxon>Pangasianodon</taxon>
    </lineage>
</organism>
<name>A0ACC5WKX2_PANGG</name>
<protein>
    <submittedName>
        <fullName evidence="1">Uncharacterized protein</fullName>
    </submittedName>
</protein>
<dbReference type="Proteomes" id="UP000829447">
    <property type="component" value="Linkage Group LG7"/>
</dbReference>
<comment type="caution">
    <text evidence="1">The sequence shown here is derived from an EMBL/GenBank/DDBJ whole genome shotgun (WGS) entry which is preliminary data.</text>
</comment>
<evidence type="ECO:0000313" key="2">
    <source>
        <dbReference type="Proteomes" id="UP000829447"/>
    </source>
</evidence>